<dbReference type="AlphaFoldDB" id="A0AA86STM0"/>
<organism evidence="1 2">
    <name type="scientific">Sphenostylis stenocarpa</name>
    <dbReference type="NCBI Taxonomy" id="92480"/>
    <lineage>
        <taxon>Eukaryota</taxon>
        <taxon>Viridiplantae</taxon>
        <taxon>Streptophyta</taxon>
        <taxon>Embryophyta</taxon>
        <taxon>Tracheophyta</taxon>
        <taxon>Spermatophyta</taxon>
        <taxon>Magnoliopsida</taxon>
        <taxon>eudicotyledons</taxon>
        <taxon>Gunneridae</taxon>
        <taxon>Pentapetalae</taxon>
        <taxon>rosids</taxon>
        <taxon>fabids</taxon>
        <taxon>Fabales</taxon>
        <taxon>Fabaceae</taxon>
        <taxon>Papilionoideae</taxon>
        <taxon>50 kb inversion clade</taxon>
        <taxon>NPAAA clade</taxon>
        <taxon>indigoferoid/millettioid clade</taxon>
        <taxon>Phaseoleae</taxon>
        <taxon>Sphenostylis</taxon>
    </lineage>
</organism>
<proteinExistence type="predicted"/>
<dbReference type="Gramene" id="rna-AYBTSS11_LOCUS15332">
    <property type="protein sequence ID" value="CAJ1952505.1"/>
    <property type="gene ID" value="gene-AYBTSS11_LOCUS15332"/>
</dbReference>
<name>A0AA86STM0_9FABA</name>
<dbReference type="Proteomes" id="UP001189624">
    <property type="component" value="Chromosome 4"/>
</dbReference>
<keyword evidence="2" id="KW-1185">Reference proteome</keyword>
<evidence type="ECO:0000313" key="1">
    <source>
        <dbReference type="EMBL" id="CAJ1952505.1"/>
    </source>
</evidence>
<evidence type="ECO:0000313" key="2">
    <source>
        <dbReference type="Proteomes" id="UP001189624"/>
    </source>
</evidence>
<dbReference type="EMBL" id="OY731401">
    <property type="protein sequence ID" value="CAJ1952505.1"/>
    <property type="molecule type" value="Genomic_DNA"/>
</dbReference>
<accession>A0AA86STM0</accession>
<reference evidence="1" key="1">
    <citation type="submission" date="2023-10" db="EMBL/GenBank/DDBJ databases">
        <authorList>
            <person name="Domelevo Entfellner J.-B."/>
        </authorList>
    </citation>
    <scope>NUCLEOTIDE SEQUENCE</scope>
</reference>
<sequence>MAKVKPLEICQIIYEKMLLRIQRFLSSSEVDTRQNHVGFATLLLLQAIPTLHQKKTPRLESIFKDEAKKRPDICFHFPLKAVTCINSPMKERD</sequence>
<protein>
    <submittedName>
        <fullName evidence="1">Uncharacterized protein</fullName>
    </submittedName>
</protein>
<gene>
    <name evidence="1" type="ORF">AYBTSS11_LOCUS15332</name>
</gene>